<dbReference type="Proteomes" id="UP000291343">
    <property type="component" value="Unassembled WGS sequence"/>
</dbReference>
<dbReference type="EMBL" id="QKKF02002849">
    <property type="protein sequence ID" value="RZF48133.1"/>
    <property type="molecule type" value="Genomic_DNA"/>
</dbReference>
<feature type="region of interest" description="Disordered" evidence="1">
    <location>
        <begin position="43"/>
        <end position="65"/>
    </location>
</feature>
<dbReference type="AlphaFoldDB" id="A0A482XQ73"/>
<sequence>MYETVPDAASQDFLLPEDDEGLGERDKQQVEVIELEPQTLRSPPIVRVNFPPDMDTSSRRASRVYQQQFYRRRSRSMSAWSDISRSSCRLDER</sequence>
<feature type="region of interest" description="Disordered" evidence="1">
    <location>
        <begin position="1"/>
        <end position="25"/>
    </location>
</feature>
<gene>
    <name evidence="2" type="ORF">LSTR_LSTR002199</name>
</gene>
<name>A0A482XQ73_LAOST</name>
<comment type="caution">
    <text evidence="2">The sequence shown here is derived from an EMBL/GenBank/DDBJ whole genome shotgun (WGS) entry which is preliminary data.</text>
</comment>
<evidence type="ECO:0000256" key="1">
    <source>
        <dbReference type="SAM" id="MobiDB-lite"/>
    </source>
</evidence>
<reference evidence="2 3" key="1">
    <citation type="journal article" date="2017" name="Gigascience">
        <title>Genome sequence of the small brown planthopper, Laodelphax striatellus.</title>
        <authorList>
            <person name="Zhu J."/>
            <person name="Jiang F."/>
            <person name="Wang X."/>
            <person name="Yang P."/>
            <person name="Bao Y."/>
            <person name="Zhao W."/>
            <person name="Wang W."/>
            <person name="Lu H."/>
            <person name="Wang Q."/>
            <person name="Cui N."/>
            <person name="Li J."/>
            <person name="Chen X."/>
            <person name="Luo L."/>
            <person name="Yu J."/>
            <person name="Kang L."/>
            <person name="Cui F."/>
        </authorList>
    </citation>
    <scope>NUCLEOTIDE SEQUENCE [LARGE SCALE GENOMIC DNA]</scope>
    <source>
        <strain evidence="2">Lst14</strain>
    </source>
</reference>
<protein>
    <submittedName>
        <fullName evidence="2">Uncharacterized protein</fullName>
    </submittedName>
</protein>
<accession>A0A482XQ73</accession>
<evidence type="ECO:0000313" key="2">
    <source>
        <dbReference type="EMBL" id="RZF48133.1"/>
    </source>
</evidence>
<evidence type="ECO:0000313" key="3">
    <source>
        <dbReference type="Proteomes" id="UP000291343"/>
    </source>
</evidence>
<dbReference type="OrthoDB" id="6593113at2759"/>
<proteinExistence type="predicted"/>
<dbReference type="InParanoid" id="A0A482XQ73"/>
<keyword evidence="3" id="KW-1185">Reference proteome</keyword>
<organism evidence="2 3">
    <name type="scientific">Laodelphax striatellus</name>
    <name type="common">Small brown planthopper</name>
    <name type="synonym">Delphax striatella</name>
    <dbReference type="NCBI Taxonomy" id="195883"/>
    <lineage>
        <taxon>Eukaryota</taxon>
        <taxon>Metazoa</taxon>
        <taxon>Ecdysozoa</taxon>
        <taxon>Arthropoda</taxon>
        <taxon>Hexapoda</taxon>
        <taxon>Insecta</taxon>
        <taxon>Pterygota</taxon>
        <taxon>Neoptera</taxon>
        <taxon>Paraneoptera</taxon>
        <taxon>Hemiptera</taxon>
        <taxon>Auchenorrhyncha</taxon>
        <taxon>Fulgoroidea</taxon>
        <taxon>Delphacidae</taxon>
        <taxon>Criomorphinae</taxon>
        <taxon>Laodelphax</taxon>
    </lineage>
</organism>